<name>A0A0N1HHF4_9EURO</name>
<dbReference type="OrthoDB" id="10005335at2759"/>
<gene>
    <name evidence="3" type="ORF">AB675_10128</name>
</gene>
<dbReference type="VEuPathDB" id="FungiDB:AB675_10128"/>
<keyword evidence="4" id="KW-1185">Reference proteome</keyword>
<sequence length="382" mass="42663">MSEKVPEHTGPIEANGEAEHTAKKPSTLFPSISGKVRDFDSSIARHVLEPEQKELEPAARVLEPPGRVFRFTGTVKLHGAHMDIVVHQDGHTVCRSRNVEDLAPETDHYGFFAFISARQAAVSSFAAKLKARWLDLHSDAEIGAKPMIMAGEWIGEKIQRGVAISQLPKSFVLCSLNIADTWEAIESYAGIEESEHRIYNISRGGFFHVDFDFTVEGAAFLEQAKALTAQVCSRCPFGEALGAIGTGEGIVWTPTPDSGLPHTSDFWLKTKGDRFMKVSRGPKLPDPAKAEQLEKEKSFATEQCTDERLEQAWAYLLEMGIPRDKPGGNKYREWLVEDIEKEEKWEIGELGIGKTWKTHVGRIAKRSYDERMKQKEALPNCD</sequence>
<dbReference type="Gene3D" id="3.30.470.30">
    <property type="entry name" value="DNA ligase/mRNA capping enzyme"/>
    <property type="match status" value="1"/>
</dbReference>
<dbReference type="EMBL" id="LFJN01000043">
    <property type="protein sequence ID" value="KPI35185.1"/>
    <property type="molecule type" value="Genomic_DNA"/>
</dbReference>
<evidence type="ECO:0000259" key="2">
    <source>
        <dbReference type="Pfam" id="PF09414"/>
    </source>
</evidence>
<protein>
    <recommendedName>
        <fullName evidence="2">RNA ligase domain-containing protein</fullName>
    </recommendedName>
</protein>
<feature type="domain" description="RNA ligase" evidence="2">
    <location>
        <begin position="71"/>
        <end position="270"/>
    </location>
</feature>
<dbReference type="Proteomes" id="UP000038010">
    <property type="component" value="Unassembled WGS sequence"/>
</dbReference>
<proteinExistence type="predicted"/>
<dbReference type="RefSeq" id="XP_017995148.1">
    <property type="nucleotide sequence ID" value="XM_018138877.1"/>
</dbReference>
<evidence type="ECO:0000256" key="1">
    <source>
        <dbReference type="SAM" id="MobiDB-lite"/>
    </source>
</evidence>
<comment type="caution">
    <text evidence="3">The sequence shown here is derived from an EMBL/GenBank/DDBJ whole genome shotgun (WGS) entry which is preliminary data.</text>
</comment>
<feature type="region of interest" description="Disordered" evidence="1">
    <location>
        <begin position="1"/>
        <end position="29"/>
    </location>
</feature>
<evidence type="ECO:0000313" key="3">
    <source>
        <dbReference type="EMBL" id="KPI35185.1"/>
    </source>
</evidence>
<reference evidence="3 4" key="1">
    <citation type="submission" date="2015-06" db="EMBL/GenBank/DDBJ databases">
        <title>Draft genome of the ant-associated black yeast Phialophora attae CBS 131958.</title>
        <authorList>
            <person name="Moreno L.F."/>
            <person name="Stielow B.J."/>
            <person name="de Hoog S."/>
            <person name="Vicente V.A."/>
            <person name="Weiss V.A."/>
            <person name="de Vries M."/>
            <person name="Cruz L.M."/>
            <person name="Souza E.M."/>
        </authorList>
    </citation>
    <scope>NUCLEOTIDE SEQUENCE [LARGE SCALE GENOMIC DNA]</scope>
    <source>
        <strain evidence="3 4">CBS 131958</strain>
    </source>
</reference>
<dbReference type="SUPFAM" id="SSF56091">
    <property type="entry name" value="DNA ligase/mRNA capping enzyme, catalytic domain"/>
    <property type="match status" value="1"/>
</dbReference>
<dbReference type="Pfam" id="PF09414">
    <property type="entry name" value="RNA_ligase"/>
    <property type="match status" value="1"/>
</dbReference>
<accession>A0A0N1HHF4</accession>
<dbReference type="GeneID" id="28730757"/>
<dbReference type="InterPro" id="IPR021122">
    <property type="entry name" value="RNA_ligase_dom_REL/Rnl2"/>
</dbReference>
<evidence type="ECO:0000313" key="4">
    <source>
        <dbReference type="Proteomes" id="UP000038010"/>
    </source>
</evidence>
<dbReference type="AlphaFoldDB" id="A0A0N1HHF4"/>
<organism evidence="3 4">
    <name type="scientific">Cyphellophora attinorum</name>
    <dbReference type="NCBI Taxonomy" id="1664694"/>
    <lineage>
        <taxon>Eukaryota</taxon>
        <taxon>Fungi</taxon>
        <taxon>Dikarya</taxon>
        <taxon>Ascomycota</taxon>
        <taxon>Pezizomycotina</taxon>
        <taxon>Eurotiomycetes</taxon>
        <taxon>Chaetothyriomycetidae</taxon>
        <taxon>Chaetothyriales</taxon>
        <taxon>Cyphellophoraceae</taxon>
        <taxon>Cyphellophora</taxon>
    </lineage>
</organism>